<feature type="transmembrane region" description="Helical" evidence="6">
    <location>
        <begin position="509"/>
        <end position="526"/>
    </location>
</feature>
<dbReference type="SUPFAM" id="SSF55298">
    <property type="entry name" value="YjgF-like"/>
    <property type="match status" value="1"/>
</dbReference>
<dbReference type="Gene3D" id="3.50.50.60">
    <property type="entry name" value="FAD/NAD(P)-binding domain"/>
    <property type="match status" value="1"/>
</dbReference>
<dbReference type="Pfam" id="PF11374">
    <property type="entry name" value="DUF3176"/>
    <property type="match status" value="1"/>
</dbReference>
<gene>
    <name evidence="8" type="ORF">E0Z10_g1712</name>
</gene>
<dbReference type="InterPro" id="IPR050703">
    <property type="entry name" value="Flavin_MAO"/>
</dbReference>
<sequence>MKVGATAHISQSNHLTDGLIDSTNASFESSKLSGRTNLGRALRLKQWATDYWIWEFTSWFISTLLLVGVVLTLSLHQNQPLPEWPFGITINALISFLSSLSTSALVGVVASAIGQGGWAAVASAKLPLLQLEVYDGASRGPMGSFLFLLTTRLSFVSVGSLIVIASLATAPFIQQITNIQLTNDVVDIATILALRNYPNLEFDNEIHNPLYYSHIPNLVTSGFYQGLYFSGNLTDPFSRSSLQQRPTCSTGNCTYSEFDSLAVCSACANITNQLLTSRDNSSVAQWSLPNGFAVNMDPTSYDRKVVSTGGKYDPLTLQAGLPIVNITAIQPCQNSDGTICGAVAQECMLYWCLNRYASSVVQGVLYEEVTDTVKYGYTINADLVENDTYVFQTNYTSSQAAEPETYSKLNYGGGTSTDALEAAAGSYLTFPGIPLNMSPVFEAMAVSLTAAVRSYRYDETTLQLVKGQAFKGVPLLRVRWGWIALPVVLQVTSLLLLCYMVLQTSRQRLPVWKLSVLAAVFFGTRIREHVADPVPDRLIDMKIVARILRVPQIVDTLPEERDVCLGGGRDLAMVLDEYVMETVIGEMPRCKSDESNTFLARKTTYLHNLLLESSEMTPKIIETIDLSNTTAAYYAPATVANPGKLIHVAGQPGVTKDGLVPEDYESQIHLALLNLRKIIITAGASIKDIAKLTLLIVDYPSTNRKHARHIQRFLAGHRPAITLIPVPHLAAPSWKFEIDAVIALPSTPAVPAPLATANEVVDVVIIGAGLAGLSAAHDVIKSGLTCVVLEARDRVGGKTWSQPLEDGKGTVDLGAAWINDTNQSKMYALAKRYGAELIVQNTEGNCVLQNFDGKCTTFPYGELPNFDSATRKRLAEVRDMCEADCQALDTWKPKDTTLDYQTFESYLRSRGADDVAVATATVWTRAMLGQEPRDISALYFLNYCKSGGGLLQMRSDRKDGGQYLRVRQGTQVFAAGLASSLVEGVVRLNSPVQAVAQDASHSVKVQASGHVYAARKVITTVPGPVLKTIAFNPPLPPNKRVWVESLTSSYYTKAMMEFKSPFWAEKGFCGLVQSFIGPASVIRDSCSPSDKKYVLTCFMTGDPGIEWAGLSTPERERNLLAQLEQLYGVQDLQKEFKQMISYEWVRDEFSGWGCPCASLTPGVLDTLGGDGLREPCGNLHFAGTETAGEWKGYMEGAVRSGARAAAEVVRDLRAGSVSRL</sequence>
<dbReference type="EMBL" id="SKBN01000019">
    <property type="protein sequence ID" value="TGJ86985.1"/>
    <property type="molecule type" value="Genomic_DNA"/>
</dbReference>
<keyword evidence="6" id="KW-0285">Flavoprotein</keyword>
<keyword evidence="6" id="KW-1133">Transmembrane helix</keyword>
<reference evidence="8 9" key="1">
    <citation type="submission" date="2019-03" db="EMBL/GenBank/DDBJ databases">
        <title>Draft genome sequence of Xylaria hypoxylon DSM 108379, a ubiquitous saprotrophic-parasitic fungi on hardwood.</title>
        <authorList>
            <person name="Buettner E."/>
            <person name="Leonhardt S."/>
            <person name="Gebauer A.M."/>
            <person name="Liers C."/>
            <person name="Hofrichter M."/>
            <person name="Kellner H."/>
        </authorList>
    </citation>
    <scope>NUCLEOTIDE SEQUENCE [LARGE SCALE GENOMIC DNA]</scope>
    <source>
        <strain evidence="8 9">DSM 108379</strain>
    </source>
</reference>
<feature type="transmembrane region" description="Helical" evidence="6">
    <location>
        <begin position="146"/>
        <end position="173"/>
    </location>
</feature>
<feature type="binding site" evidence="5">
    <location>
        <begin position="790"/>
        <end position="791"/>
    </location>
    <ligand>
        <name>FAD</name>
        <dbReference type="ChEBI" id="CHEBI:57692"/>
    </ligand>
</feature>
<dbReference type="Gene3D" id="3.30.1330.40">
    <property type="entry name" value="RutC-like"/>
    <property type="match status" value="1"/>
</dbReference>
<dbReference type="InterPro" id="IPR001613">
    <property type="entry name" value="Flavin_amine_oxidase"/>
</dbReference>
<accession>A0A4Z0Z686</accession>
<evidence type="ECO:0000256" key="4">
    <source>
        <dbReference type="ARBA" id="ARBA00048448"/>
    </source>
</evidence>
<keyword evidence="6" id="KW-0812">Transmembrane</keyword>
<comment type="cofactor">
    <cofactor evidence="1 6">
        <name>FAD</name>
        <dbReference type="ChEBI" id="CHEBI:57692"/>
    </cofactor>
</comment>
<feature type="binding site" evidence="5">
    <location>
        <position position="1185"/>
    </location>
    <ligand>
        <name>FAD</name>
        <dbReference type="ChEBI" id="CHEBI:57692"/>
    </ligand>
</feature>
<keyword evidence="6" id="KW-0472">Membrane</keyword>
<comment type="caution">
    <text evidence="8">The sequence shown here is derived from an EMBL/GenBank/DDBJ whole genome shotgun (WGS) entry which is preliminary data.</text>
</comment>
<dbReference type="Proteomes" id="UP000297716">
    <property type="component" value="Unassembled WGS sequence"/>
</dbReference>
<comment type="similarity">
    <text evidence="2 6">Belongs to the flavin monoamine oxidase family.</text>
</comment>
<dbReference type="InterPro" id="IPR021514">
    <property type="entry name" value="DUF3176"/>
</dbReference>
<evidence type="ECO:0000256" key="6">
    <source>
        <dbReference type="RuleBase" id="RU362067"/>
    </source>
</evidence>
<feature type="binding site" evidence="5">
    <location>
        <position position="1098"/>
    </location>
    <ligand>
        <name>substrate</name>
    </ligand>
</feature>
<evidence type="ECO:0000313" key="9">
    <source>
        <dbReference type="Proteomes" id="UP000297716"/>
    </source>
</evidence>
<dbReference type="OrthoDB" id="5046242at2759"/>
<dbReference type="InterPro" id="IPR006175">
    <property type="entry name" value="YjgF/YER057c/UK114"/>
</dbReference>
<dbReference type="InterPro" id="IPR002937">
    <property type="entry name" value="Amino_oxidase"/>
</dbReference>
<dbReference type="PRINTS" id="PR00757">
    <property type="entry name" value="AMINEOXDASEF"/>
</dbReference>
<dbReference type="EC" id="1.4.3.-" evidence="6"/>
<evidence type="ECO:0000259" key="7">
    <source>
        <dbReference type="Pfam" id="PF01593"/>
    </source>
</evidence>
<dbReference type="PANTHER" id="PTHR43563:SF14">
    <property type="entry name" value="AMINE OXIDASE"/>
    <property type="match status" value="1"/>
</dbReference>
<feature type="transmembrane region" description="Helical" evidence="6">
    <location>
        <begin position="480"/>
        <end position="502"/>
    </location>
</feature>
<keyword evidence="9" id="KW-1185">Reference proteome</keyword>
<dbReference type="InterPro" id="IPR036188">
    <property type="entry name" value="FAD/NAD-bd_sf"/>
</dbReference>
<dbReference type="Pfam" id="PF01042">
    <property type="entry name" value="Ribonuc_L-PSP"/>
    <property type="match status" value="1"/>
</dbReference>
<dbReference type="PANTHER" id="PTHR43563">
    <property type="entry name" value="AMINE OXIDASE"/>
    <property type="match status" value="1"/>
</dbReference>
<dbReference type="STRING" id="37992.A0A4Z0Z686"/>
<feature type="binding site" evidence="5">
    <location>
        <position position="992"/>
    </location>
    <ligand>
        <name>FAD</name>
        <dbReference type="ChEBI" id="CHEBI:57692"/>
    </ligand>
</feature>
<evidence type="ECO:0000256" key="2">
    <source>
        <dbReference type="ARBA" id="ARBA00005995"/>
    </source>
</evidence>
<dbReference type="GO" id="GO:0097621">
    <property type="term" value="F:monoamine oxidase activity"/>
    <property type="evidence" value="ECO:0007669"/>
    <property type="project" value="UniProtKB-EC"/>
</dbReference>
<feature type="transmembrane region" description="Helical" evidence="6">
    <location>
        <begin position="51"/>
        <end position="74"/>
    </location>
</feature>
<comment type="catalytic activity">
    <reaction evidence="4">
        <text>a secondary aliphatic amine + O2 + H2O = a primary amine + an aldehyde + H2O2</text>
        <dbReference type="Rhea" id="RHEA:26414"/>
        <dbReference type="ChEBI" id="CHEBI:15377"/>
        <dbReference type="ChEBI" id="CHEBI:15379"/>
        <dbReference type="ChEBI" id="CHEBI:16240"/>
        <dbReference type="ChEBI" id="CHEBI:17478"/>
        <dbReference type="ChEBI" id="CHEBI:58855"/>
        <dbReference type="ChEBI" id="CHEBI:65296"/>
        <dbReference type="EC" id="1.4.3.4"/>
    </reaction>
</comment>
<keyword evidence="6" id="KW-0274">FAD</keyword>
<evidence type="ECO:0000313" key="8">
    <source>
        <dbReference type="EMBL" id="TGJ86985.1"/>
    </source>
</evidence>
<keyword evidence="3 6" id="KW-0560">Oxidoreductase</keyword>
<feature type="domain" description="Amine oxidase" evidence="7">
    <location>
        <begin position="770"/>
        <end position="1208"/>
    </location>
</feature>
<dbReference type="AlphaFoldDB" id="A0A4Z0Z686"/>
<dbReference type="Gene3D" id="1.10.405.10">
    <property type="entry name" value="Guanine Nucleotide Dissociation Inhibitor, domain 1"/>
    <property type="match status" value="1"/>
</dbReference>
<dbReference type="InterPro" id="IPR035959">
    <property type="entry name" value="RutC-like_sf"/>
</dbReference>
<name>A0A4Z0Z686_9PEZI</name>
<dbReference type="Gene3D" id="3.90.660.10">
    <property type="match status" value="1"/>
</dbReference>
<feature type="transmembrane region" description="Helical" evidence="6">
    <location>
        <begin position="86"/>
        <end position="110"/>
    </location>
</feature>
<protein>
    <recommendedName>
        <fullName evidence="6">Amine oxidase</fullName>
        <ecNumber evidence="6">1.4.3.-</ecNumber>
    </recommendedName>
</protein>
<evidence type="ECO:0000256" key="3">
    <source>
        <dbReference type="ARBA" id="ARBA00023002"/>
    </source>
</evidence>
<evidence type="ECO:0000256" key="5">
    <source>
        <dbReference type="PIRSR" id="PIRSR601613-1"/>
    </source>
</evidence>
<proteinExistence type="inferred from homology"/>
<dbReference type="SUPFAM" id="SSF54373">
    <property type="entry name" value="FAD-linked reductases, C-terminal domain"/>
    <property type="match status" value="1"/>
</dbReference>
<dbReference type="SUPFAM" id="SSF51905">
    <property type="entry name" value="FAD/NAD(P)-binding domain"/>
    <property type="match status" value="1"/>
</dbReference>
<organism evidence="8 9">
    <name type="scientific">Xylaria hypoxylon</name>
    <dbReference type="NCBI Taxonomy" id="37992"/>
    <lineage>
        <taxon>Eukaryota</taxon>
        <taxon>Fungi</taxon>
        <taxon>Dikarya</taxon>
        <taxon>Ascomycota</taxon>
        <taxon>Pezizomycotina</taxon>
        <taxon>Sordariomycetes</taxon>
        <taxon>Xylariomycetidae</taxon>
        <taxon>Xylariales</taxon>
        <taxon>Xylariaceae</taxon>
        <taxon>Xylaria</taxon>
    </lineage>
</organism>
<dbReference type="Pfam" id="PF01593">
    <property type="entry name" value="Amino_oxidase"/>
    <property type="match status" value="1"/>
</dbReference>
<evidence type="ECO:0000256" key="1">
    <source>
        <dbReference type="ARBA" id="ARBA00001974"/>
    </source>
</evidence>